<dbReference type="InterPro" id="IPR019775">
    <property type="entry name" value="WD40_repeat_CS"/>
</dbReference>
<dbReference type="PROSITE" id="PS50082">
    <property type="entry name" value="WD_REPEATS_2"/>
    <property type="match status" value="8"/>
</dbReference>
<feature type="repeat" description="WD" evidence="5">
    <location>
        <begin position="150"/>
        <end position="191"/>
    </location>
</feature>
<comment type="caution">
    <text evidence="8">The sequence shown here is derived from an EMBL/GenBank/DDBJ whole genome shotgun (WGS) entry which is preliminary data.</text>
</comment>
<feature type="repeat" description="WD" evidence="5">
    <location>
        <begin position="668"/>
        <end position="709"/>
    </location>
</feature>
<dbReference type="InterPro" id="IPR001680">
    <property type="entry name" value="WD40_rpt"/>
</dbReference>
<keyword evidence="9" id="KW-1185">Reference proteome</keyword>
<dbReference type="PANTHER" id="PTHR19854:SF15">
    <property type="entry name" value="TRANSDUCIN BETA-LIKE PROTEIN 3"/>
    <property type="match status" value="1"/>
</dbReference>
<dbReference type="SUPFAM" id="SSF50969">
    <property type="entry name" value="YVTN repeat-like/Quinoprotein amine dehydrogenase"/>
    <property type="match status" value="1"/>
</dbReference>
<dbReference type="SUPFAM" id="SSF50998">
    <property type="entry name" value="Quinoprotein alcohol dehydrogenase-like"/>
    <property type="match status" value="1"/>
</dbReference>
<accession>A0A2R5GUS4</accession>
<dbReference type="Gene3D" id="2.130.10.10">
    <property type="entry name" value="YVTN repeat-like/Quinoprotein amine dehydrogenase"/>
    <property type="match status" value="4"/>
</dbReference>
<dbReference type="Pfam" id="PF00400">
    <property type="entry name" value="WD40"/>
    <property type="match status" value="8"/>
</dbReference>
<dbReference type="InterPro" id="IPR015943">
    <property type="entry name" value="WD40/YVTN_repeat-like_dom_sf"/>
</dbReference>
<dbReference type="InParanoid" id="A0A2R5GUS4"/>
<feature type="repeat" description="WD" evidence="5">
    <location>
        <begin position="192"/>
        <end position="235"/>
    </location>
</feature>
<dbReference type="Pfam" id="PF08625">
    <property type="entry name" value="Utp13"/>
    <property type="match status" value="1"/>
</dbReference>
<dbReference type="EMBL" id="BEYU01000203">
    <property type="protein sequence ID" value="GBG34602.1"/>
    <property type="molecule type" value="Genomic_DNA"/>
</dbReference>
<organism evidence="8 9">
    <name type="scientific">Hondaea fermentalgiana</name>
    <dbReference type="NCBI Taxonomy" id="2315210"/>
    <lineage>
        <taxon>Eukaryota</taxon>
        <taxon>Sar</taxon>
        <taxon>Stramenopiles</taxon>
        <taxon>Bigyra</taxon>
        <taxon>Labyrinthulomycetes</taxon>
        <taxon>Thraustochytrida</taxon>
        <taxon>Thraustochytriidae</taxon>
        <taxon>Hondaea</taxon>
    </lineage>
</organism>
<feature type="region of interest" description="Disordered" evidence="6">
    <location>
        <begin position="527"/>
        <end position="550"/>
    </location>
</feature>
<evidence type="ECO:0000313" key="9">
    <source>
        <dbReference type="Proteomes" id="UP000241890"/>
    </source>
</evidence>
<dbReference type="GO" id="GO:0000472">
    <property type="term" value="P:endonucleolytic cleavage to generate mature 5'-end of SSU-rRNA from (SSU-rRNA, 5.8S rRNA, LSU-rRNA)"/>
    <property type="evidence" value="ECO:0007669"/>
    <property type="project" value="TreeGrafter"/>
</dbReference>
<evidence type="ECO:0000256" key="4">
    <source>
        <dbReference type="ARBA" id="ARBA00023242"/>
    </source>
</evidence>
<gene>
    <name evidence="8" type="ORF">FCC1311_108232</name>
</gene>
<dbReference type="GO" id="GO:0030686">
    <property type="term" value="C:90S preribosome"/>
    <property type="evidence" value="ECO:0007669"/>
    <property type="project" value="TreeGrafter"/>
</dbReference>
<dbReference type="SMART" id="SM00320">
    <property type="entry name" value="WD40"/>
    <property type="match status" value="10"/>
</dbReference>
<evidence type="ECO:0000313" key="8">
    <source>
        <dbReference type="EMBL" id="GBG34602.1"/>
    </source>
</evidence>
<dbReference type="CDD" id="cd00200">
    <property type="entry name" value="WD40"/>
    <property type="match status" value="1"/>
</dbReference>
<dbReference type="PROSITE" id="PS00678">
    <property type="entry name" value="WD_REPEATS_1"/>
    <property type="match status" value="1"/>
</dbReference>
<dbReference type="InterPro" id="IPR036322">
    <property type="entry name" value="WD40_repeat_dom_sf"/>
</dbReference>
<sequence>MEGAETASEEATWRVRASHDGVYTGGKLAFSPDGVWFASMYENNVSCVEAATGRLLFRVQREPDTEEEAELAERFTTFCLHPDGQEIVTASDNQLIRCWSLREPLEEALGAVKASIGGEQDQDENAGAQVSKRHAFAMAKSSRPEMLKSWKGHLGPITCADFHAQGDLFATGSSDRTVKVWSMSGGYCTHNFRAHSAVITFVGFHPRGADLRLASGDSSGVAHVWDLMAQTDASESEGAHLALNNHFSAISTVRFSADGRFVFTASRDKVLCVWNKAGKLVKSLAVLEPIEGMVVVPIDATSMATIANDDGVASALANGKKNSKAGKHRATRQTVRYAIAIAGSKGIVRLYCFTPAQEGKEASLTMFATEGHVSVPNGLTGLFLRRSADALDLVATTFDNLIVYLDPKTLQRGRQLIGFNDEILDLKALPGRRVVMATNADYAALVSLDTFDSMLLTGHKAAVLSVDVSPAHGYIVTGSKDNSIRVFSARTGTCIAVGEGHTEAVASVRFLQLDEQVLARLEDQEKDALPQATAKRQRPSDAADAGMHKLSPPVIVSGGADKSLKLWAMETRRLAQALVCKHTEIAHDKAINALATSPNKALVATGSQDRLIKLWNVDDFGLRATLRGHKRGIWDLAFSPVERCLASASADKTIRIWSIGEMACLSVLEGHATSVLRVQYLAGGQHLASAASNGVLKVWALRKGECTGTMEHHDDKVWALTALSPEDSAAIKDNDAASVVADDTRPPQTSELVSGGSDSRLVLWQDFSEQLAKESLARDEEKLLKEQELFASLRSRDYLRAALRALELNRPHQLRTTLETMLTTAKSNEDPMSVASFVRTLTRPQLFKCWELARDWNMYARNATVAHALLEALLAVEIPLASSAKAQAILDPTLAYSERHFQRLDRLAKDSYLLDHALSCMDHLD</sequence>
<evidence type="ECO:0000256" key="3">
    <source>
        <dbReference type="ARBA" id="ARBA00022737"/>
    </source>
</evidence>
<dbReference type="SUPFAM" id="SSF50978">
    <property type="entry name" value="WD40 repeat-like"/>
    <property type="match status" value="1"/>
</dbReference>
<feature type="repeat" description="WD" evidence="5">
    <location>
        <begin position="456"/>
        <end position="497"/>
    </location>
</feature>
<evidence type="ECO:0000256" key="2">
    <source>
        <dbReference type="ARBA" id="ARBA00022574"/>
    </source>
</evidence>
<reference evidence="8 9" key="1">
    <citation type="submission" date="2017-12" db="EMBL/GenBank/DDBJ databases">
        <title>Sequencing, de novo assembly and annotation of complete genome of a new Thraustochytrid species, strain FCC1311.</title>
        <authorList>
            <person name="Sedici K."/>
            <person name="Godart F."/>
            <person name="Aiese Cigliano R."/>
            <person name="Sanseverino W."/>
            <person name="Barakat M."/>
            <person name="Ortet P."/>
            <person name="Marechal E."/>
            <person name="Cagnac O."/>
            <person name="Amato A."/>
        </authorList>
    </citation>
    <scope>NUCLEOTIDE SEQUENCE [LARGE SCALE GENOMIC DNA]</scope>
</reference>
<keyword evidence="3" id="KW-0677">Repeat</keyword>
<feature type="repeat" description="WD" evidence="5">
    <location>
        <begin position="555"/>
        <end position="577"/>
    </location>
</feature>
<dbReference type="InterPro" id="IPR011047">
    <property type="entry name" value="Quinoprotein_ADH-like_sf"/>
</dbReference>
<dbReference type="GO" id="GO:0000480">
    <property type="term" value="P:endonucleolytic cleavage in 5'-ETS of tricistronic rRNA transcript (SSU-rRNA, 5.8S rRNA, LSU-rRNA)"/>
    <property type="evidence" value="ECO:0007669"/>
    <property type="project" value="TreeGrafter"/>
</dbReference>
<dbReference type="Proteomes" id="UP000241890">
    <property type="component" value="Unassembled WGS sequence"/>
</dbReference>
<dbReference type="InterPro" id="IPR011044">
    <property type="entry name" value="Quino_amine_DH_bsu"/>
</dbReference>
<dbReference type="InterPro" id="IPR020472">
    <property type="entry name" value="WD40_PAC1"/>
</dbReference>
<evidence type="ECO:0000256" key="1">
    <source>
        <dbReference type="ARBA" id="ARBA00004604"/>
    </source>
</evidence>
<keyword evidence="2 5" id="KW-0853">WD repeat</keyword>
<dbReference type="OrthoDB" id="5414888at2759"/>
<dbReference type="PROSITE" id="PS50294">
    <property type="entry name" value="WD_REPEATS_REGION"/>
    <property type="match status" value="6"/>
</dbReference>
<protein>
    <submittedName>
        <fullName evidence="8">Transducin beta-like protein 3</fullName>
    </submittedName>
</protein>
<feature type="repeat" description="WD" evidence="5">
    <location>
        <begin position="584"/>
        <end position="618"/>
    </location>
</feature>
<evidence type="ECO:0000256" key="6">
    <source>
        <dbReference type="SAM" id="MobiDB-lite"/>
    </source>
</evidence>
<dbReference type="PANTHER" id="PTHR19854">
    <property type="entry name" value="TRANSDUCIN BETA-LIKE 3"/>
    <property type="match status" value="1"/>
</dbReference>
<comment type="subcellular location">
    <subcellularLocation>
        <location evidence="1">Nucleus</location>
        <location evidence="1">Nucleolus</location>
    </subcellularLocation>
</comment>
<evidence type="ECO:0000259" key="7">
    <source>
        <dbReference type="Pfam" id="PF08625"/>
    </source>
</evidence>
<keyword evidence="4" id="KW-0539">Nucleus</keyword>
<feature type="domain" description="U3 small nucleolar RNA-associated protein 13 C-terminal" evidence="7">
    <location>
        <begin position="786"/>
        <end position="921"/>
    </location>
</feature>
<proteinExistence type="predicted"/>
<evidence type="ECO:0000256" key="5">
    <source>
        <dbReference type="PROSITE-ProRule" id="PRU00221"/>
    </source>
</evidence>
<dbReference type="AlphaFoldDB" id="A0A2R5GUS4"/>
<feature type="repeat" description="WD" evidence="5">
    <location>
        <begin position="626"/>
        <end position="667"/>
    </location>
</feature>
<feature type="repeat" description="WD" evidence="5">
    <location>
        <begin position="243"/>
        <end position="275"/>
    </location>
</feature>
<dbReference type="GO" id="GO:0034511">
    <property type="term" value="F:U3 snoRNA binding"/>
    <property type="evidence" value="ECO:0007669"/>
    <property type="project" value="TreeGrafter"/>
</dbReference>
<dbReference type="GO" id="GO:0032040">
    <property type="term" value="C:small-subunit processome"/>
    <property type="evidence" value="ECO:0007669"/>
    <property type="project" value="InterPro"/>
</dbReference>
<name>A0A2R5GUS4_9STRA</name>
<dbReference type="InterPro" id="IPR013934">
    <property type="entry name" value="Utp13_C"/>
</dbReference>
<dbReference type="PRINTS" id="PR00320">
    <property type="entry name" value="GPROTEINBRPT"/>
</dbReference>